<sequence length="117" mass="13206">MAEAALRLQRLHQLFEGQVLMRLGIQCMLLDLLQQLLDAQLRAELGFHDLRVDEEADQPFGLDAVAVGDGYADADIVLAAVAVQQNLERSQQQHERRDTEAWGHVLHRVAQARRQGE</sequence>
<dbReference type="PATRIC" id="fig|294.125.peg.5855"/>
<proteinExistence type="predicted"/>
<dbReference type="EMBL" id="JXCQ01000136">
    <property type="protein sequence ID" value="KIR14078.1"/>
    <property type="molecule type" value="Genomic_DNA"/>
</dbReference>
<dbReference type="Proteomes" id="UP000032210">
    <property type="component" value="Unassembled WGS sequence"/>
</dbReference>
<gene>
    <name evidence="1" type="ORF">PFLU3_56910</name>
</gene>
<evidence type="ECO:0000313" key="2">
    <source>
        <dbReference type="Proteomes" id="UP000032210"/>
    </source>
</evidence>
<protein>
    <submittedName>
        <fullName evidence="1">Uncharacterized protein</fullName>
    </submittedName>
</protein>
<dbReference type="AntiFam" id="ANF00178">
    <property type="entry name" value="Shadow ORF (opposite dhbF)"/>
</dbReference>
<name>A0A0D0RVP3_PSEFL</name>
<accession>A0A0D0RVP3</accession>
<dbReference type="AlphaFoldDB" id="A0A0D0RVP3"/>
<organism evidence="1 2">
    <name type="scientific">Pseudomonas fluorescens</name>
    <dbReference type="NCBI Taxonomy" id="294"/>
    <lineage>
        <taxon>Bacteria</taxon>
        <taxon>Pseudomonadati</taxon>
        <taxon>Pseudomonadota</taxon>
        <taxon>Gammaproteobacteria</taxon>
        <taxon>Pseudomonadales</taxon>
        <taxon>Pseudomonadaceae</taxon>
        <taxon>Pseudomonas</taxon>
    </lineage>
</organism>
<evidence type="ECO:0000313" key="1">
    <source>
        <dbReference type="EMBL" id="KIR14078.1"/>
    </source>
</evidence>
<reference evidence="1 2" key="1">
    <citation type="submission" date="2015-01" db="EMBL/GenBank/DDBJ databases">
        <title>Genome sequence of the beneficial rhizobacterium Pseudomonas fluorescens 2-79.</title>
        <authorList>
            <person name="Thuermer A."/>
            <person name="Daniel R."/>
        </authorList>
    </citation>
    <scope>NUCLEOTIDE SEQUENCE [LARGE SCALE GENOMIC DNA]</scope>
    <source>
        <strain evidence="1 2">2-79</strain>
    </source>
</reference>
<comment type="caution">
    <text evidence="1">The sequence shown here is derived from an EMBL/GenBank/DDBJ whole genome shotgun (WGS) entry which is preliminary data.</text>
</comment>